<keyword evidence="5" id="KW-0808">Transferase</keyword>
<reference evidence="5 6" key="1">
    <citation type="submission" date="2018-08" db="EMBL/GenBank/DDBJ databases">
        <title>A genome reference for cultivated species of the human gut microbiota.</title>
        <authorList>
            <person name="Zou Y."/>
            <person name="Xue W."/>
            <person name="Luo G."/>
        </authorList>
    </citation>
    <scope>NUCLEOTIDE SEQUENCE [LARGE SCALE GENOMIC DNA]</scope>
    <source>
        <strain evidence="5 6">AF20-9LB</strain>
    </source>
</reference>
<feature type="domain" description="Glycosyl transferase family 1" evidence="1">
    <location>
        <begin position="214"/>
        <end position="368"/>
    </location>
</feature>
<dbReference type="SUPFAM" id="SSF53756">
    <property type="entry name" value="UDP-Glycosyltransferase/glycogen phosphorylase"/>
    <property type="match status" value="1"/>
</dbReference>
<dbReference type="RefSeq" id="WP_004302231.1">
    <property type="nucleotide sequence ID" value="NZ_BAABYJ010000001.1"/>
</dbReference>
<gene>
    <name evidence="5" type="ORF">DWX70_20965</name>
    <name evidence="3" type="ORF">F3F51_17240</name>
    <name evidence="4" type="ORF">PO240_14215</name>
</gene>
<dbReference type="EMBL" id="QRVZ01000022">
    <property type="protein sequence ID" value="RGS80635.1"/>
    <property type="molecule type" value="Genomic_DNA"/>
</dbReference>
<reference evidence="3 7" key="2">
    <citation type="journal article" date="2019" name="Nat. Med.">
        <title>A library of human gut bacterial isolates paired with longitudinal multiomics data enables mechanistic microbiome research.</title>
        <authorList>
            <person name="Poyet M."/>
            <person name="Groussin M."/>
            <person name="Gibbons S.M."/>
            <person name="Avila-Pacheco J."/>
            <person name="Jiang X."/>
            <person name="Kearney S.M."/>
            <person name="Perrotta A.R."/>
            <person name="Berdy B."/>
            <person name="Zhao S."/>
            <person name="Lieberman T.D."/>
            <person name="Swanson P.K."/>
            <person name="Smith M."/>
            <person name="Roesemann S."/>
            <person name="Alexander J.E."/>
            <person name="Rich S.A."/>
            <person name="Livny J."/>
            <person name="Vlamakis H."/>
            <person name="Clish C."/>
            <person name="Bullock K."/>
            <person name="Deik A."/>
            <person name="Scott J."/>
            <person name="Pierce K.A."/>
            <person name="Xavier R.J."/>
            <person name="Alm E.J."/>
        </authorList>
    </citation>
    <scope>NUCLEOTIDE SEQUENCE [LARGE SCALE GENOMIC DNA]</scope>
    <source>
        <strain evidence="3 7">BIOML-A183</strain>
    </source>
</reference>
<dbReference type="KEGG" id="boa:Bovatus_04904"/>
<dbReference type="Proteomes" id="UP000460135">
    <property type="component" value="Unassembled WGS sequence"/>
</dbReference>
<dbReference type="EMBL" id="JAQNWR010000009">
    <property type="protein sequence ID" value="MDC2409031.1"/>
    <property type="molecule type" value="Genomic_DNA"/>
</dbReference>
<dbReference type="PANTHER" id="PTHR45947:SF3">
    <property type="entry name" value="SULFOQUINOVOSYL TRANSFERASE SQD2"/>
    <property type="match status" value="1"/>
</dbReference>
<evidence type="ECO:0000313" key="6">
    <source>
        <dbReference type="Proteomes" id="UP000266492"/>
    </source>
</evidence>
<dbReference type="AlphaFoldDB" id="A0A395VW44"/>
<dbReference type="EMBL" id="VWLX01000012">
    <property type="protein sequence ID" value="KAA3803038.1"/>
    <property type="molecule type" value="Genomic_DNA"/>
</dbReference>
<dbReference type="InterPro" id="IPR028098">
    <property type="entry name" value="Glyco_trans_4-like_N"/>
</dbReference>
<feature type="domain" description="Glycosyltransferase subfamily 4-like N-terminal" evidence="2">
    <location>
        <begin position="16"/>
        <end position="146"/>
    </location>
</feature>
<dbReference type="InterPro" id="IPR001296">
    <property type="entry name" value="Glyco_trans_1"/>
</dbReference>
<dbReference type="Proteomes" id="UP000266492">
    <property type="component" value="Unassembled WGS sequence"/>
</dbReference>
<evidence type="ECO:0000259" key="2">
    <source>
        <dbReference type="Pfam" id="PF13439"/>
    </source>
</evidence>
<evidence type="ECO:0000313" key="7">
    <source>
        <dbReference type="Proteomes" id="UP000460135"/>
    </source>
</evidence>
<comment type="caution">
    <text evidence="5">The sequence shown here is derived from an EMBL/GenBank/DDBJ whole genome shotgun (WGS) entry which is preliminary data.</text>
</comment>
<dbReference type="GeneID" id="29451833"/>
<evidence type="ECO:0000313" key="5">
    <source>
        <dbReference type="EMBL" id="RGS80635.1"/>
    </source>
</evidence>
<proteinExistence type="predicted"/>
<protein>
    <submittedName>
        <fullName evidence="3 5">Glycosyltransferase</fullName>
    </submittedName>
</protein>
<evidence type="ECO:0000259" key="1">
    <source>
        <dbReference type="Pfam" id="PF00534"/>
    </source>
</evidence>
<name>A0A395VW44_BACOV</name>
<sequence>MKHLLLTTDDYYPRTGGVPAVSRYLCEGLAQKGYKVTVVTIKYGSLLARESFNGVDIVRFEIHTTRLKFISGEITEFKNYIQQANVDILVNECPEALTSRCLYPILVDLKDVIKILHVHGFGGLFQYPLKFERNKLLDSLGRILKAFKYRLFYFVYLRKYLSLYDLCLCLSEVDSSKKTLEKYAKRVKILRNAADDVFFRNFNRENPLFKYVQLANKRYCLSIANYFPYKNQKGILLEFYKSVNDDISIIFIGKGSLEYLTELIAYNLELEKIYGKKDVFFLSEVAREDIPDILSNATLYLVGSLFEEFSISIIEAMAKGVPFVSTNVGNTRLLPGGIIVESISQMHKSIDLLLNNTELYKEYSRQGRAYAMQNCRTEYAVDQLEKYIQDLM</sequence>
<evidence type="ECO:0000313" key="4">
    <source>
        <dbReference type="EMBL" id="MDC2409031.1"/>
    </source>
</evidence>
<evidence type="ECO:0000313" key="3">
    <source>
        <dbReference type="EMBL" id="KAA3803038.1"/>
    </source>
</evidence>
<accession>A0A395VW44</accession>
<dbReference type="CDD" id="cd03801">
    <property type="entry name" value="GT4_PimA-like"/>
    <property type="match status" value="1"/>
</dbReference>
<dbReference type="Pfam" id="PF13439">
    <property type="entry name" value="Glyco_transf_4"/>
    <property type="match status" value="1"/>
</dbReference>
<dbReference type="Gene3D" id="3.40.50.2000">
    <property type="entry name" value="Glycogen Phosphorylase B"/>
    <property type="match status" value="2"/>
</dbReference>
<dbReference type="GO" id="GO:0016757">
    <property type="term" value="F:glycosyltransferase activity"/>
    <property type="evidence" value="ECO:0007669"/>
    <property type="project" value="InterPro"/>
</dbReference>
<dbReference type="PANTHER" id="PTHR45947">
    <property type="entry name" value="SULFOQUINOVOSYL TRANSFERASE SQD2"/>
    <property type="match status" value="1"/>
</dbReference>
<dbReference type="InterPro" id="IPR050194">
    <property type="entry name" value="Glycosyltransferase_grp1"/>
</dbReference>
<reference evidence="4" key="3">
    <citation type="submission" date="2022-10" db="EMBL/GenBank/DDBJ databases">
        <title>Human gut microbiome strain richness.</title>
        <authorList>
            <person name="Chen-Liaw A."/>
        </authorList>
    </citation>
    <scope>NUCLEOTIDE SEQUENCE</scope>
    <source>
        <strain evidence="4">F7_m1001271B151109d0_201107</strain>
    </source>
</reference>
<organism evidence="5 6">
    <name type="scientific">Bacteroides ovatus</name>
    <dbReference type="NCBI Taxonomy" id="28116"/>
    <lineage>
        <taxon>Bacteria</taxon>
        <taxon>Pseudomonadati</taxon>
        <taxon>Bacteroidota</taxon>
        <taxon>Bacteroidia</taxon>
        <taxon>Bacteroidales</taxon>
        <taxon>Bacteroidaceae</taxon>
        <taxon>Bacteroides</taxon>
    </lineage>
</organism>
<dbReference type="Pfam" id="PF00534">
    <property type="entry name" value="Glycos_transf_1"/>
    <property type="match status" value="1"/>
</dbReference>
<dbReference type="Proteomes" id="UP001214017">
    <property type="component" value="Unassembled WGS sequence"/>
</dbReference>